<dbReference type="AlphaFoldDB" id="A0A1G9XH25"/>
<dbReference type="InterPro" id="IPR057527">
    <property type="entry name" value="HVO_A0261-like_N"/>
</dbReference>
<dbReference type="Proteomes" id="UP000199451">
    <property type="component" value="Unassembled WGS sequence"/>
</dbReference>
<dbReference type="Pfam" id="PF25213">
    <property type="entry name" value="HVO_A0261_N"/>
    <property type="match status" value="1"/>
</dbReference>
<dbReference type="EMBL" id="FNHL01000004">
    <property type="protein sequence ID" value="SDM95555.1"/>
    <property type="molecule type" value="Genomic_DNA"/>
</dbReference>
<dbReference type="Pfam" id="PF08350">
    <property type="entry name" value="FilR1_middle"/>
    <property type="match status" value="1"/>
</dbReference>
<evidence type="ECO:0000259" key="2">
    <source>
        <dbReference type="Pfam" id="PF25213"/>
    </source>
</evidence>
<feature type="domain" description="Methanogenesis regulatory protein FilR1 middle" evidence="1">
    <location>
        <begin position="119"/>
        <end position="248"/>
    </location>
</feature>
<gene>
    <name evidence="3" type="ORF">SAMN04487949_2972</name>
</gene>
<sequence>MTDTKDLLRLLFRRDDIVAHISDGPIDIRSLTAAVDVSRPTVHRSLKSLQEHDVVTETPDGYRLTTYGQLVFDRYRSTLSEFETVHQNKSLLLALRDSAEISSDMLEGASYTRSLPFAPERPLGVIESVVREATTVRGFSPVIVGRYVSLFHDQLMTTTLDAEILTTPAVFEYLVSNWPDQLEETIDAGLSCLVVDDSLPFGLIVVDEPVERVCVIVYDDGTLRGVIQNDSPAAVQWARDFYESYRERATQPSINE</sequence>
<evidence type="ECO:0000259" key="1">
    <source>
        <dbReference type="Pfam" id="PF08350"/>
    </source>
</evidence>
<dbReference type="InterPro" id="IPR036388">
    <property type="entry name" value="WH-like_DNA-bd_sf"/>
</dbReference>
<dbReference type="SUPFAM" id="SSF46785">
    <property type="entry name" value="Winged helix' DNA-binding domain"/>
    <property type="match status" value="1"/>
</dbReference>
<dbReference type="InterPro" id="IPR036390">
    <property type="entry name" value="WH_DNA-bd_sf"/>
</dbReference>
<name>A0A1G9XH25_9EURY</name>
<dbReference type="CDD" id="cd00090">
    <property type="entry name" value="HTH_ARSR"/>
    <property type="match status" value="1"/>
</dbReference>
<dbReference type="InterPro" id="IPR011991">
    <property type="entry name" value="ArsR-like_HTH"/>
</dbReference>
<protein>
    <submittedName>
        <fullName evidence="3">Predicted transcriptional regulator, contains HTH domain</fullName>
    </submittedName>
</protein>
<evidence type="ECO:0000313" key="4">
    <source>
        <dbReference type="Proteomes" id="UP000199451"/>
    </source>
</evidence>
<proteinExistence type="predicted"/>
<accession>A0A1G9XH25</accession>
<dbReference type="Gene3D" id="1.10.10.10">
    <property type="entry name" value="Winged helix-like DNA-binding domain superfamily/Winged helix DNA-binding domain"/>
    <property type="match status" value="1"/>
</dbReference>
<feature type="domain" description="HVO-A0261-like N-terminal" evidence="2">
    <location>
        <begin position="10"/>
        <end position="84"/>
    </location>
</feature>
<reference evidence="4" key="1">
    <citation type="submission" date="2016-10" db="EMBL/GenBank/DDBJ databases">
        <authorList>
            <person name="Varghese N."/>
            <person name="Submissions S."/>
        </authorList>
    </citation>
    <scope>NUCLEOTIDE SEQUENCE [LARGE SCALE GENOMIC DNA]</scope>
    <source>
        <strain evidence="4">CGMCC 1.10119</strain>
    </source>
</reference>
<evidence type="ECO:0000313" key="3">
    <source>
        <dbReference type="EMBL" id="SDM95555.1"/>
    </source>
</evidence>
<keyword evidence="4" id="KW-1185">Reference proteome</keyword>
<dbReference type="InterPro" id="IPR013561">
    <property type="entry name" value="FilR1_middle_dom"/>
</dbReference>
<organism evidence="3 4">
    <name type="scientific">Halogranum gelatinilyticum</name>
    <dbReference type="NCBI Taxonomy" id="660521"/>
    <lineage>
        <taxon>Archaea</taxon>
        <taxon>Methanobacteriati</taxon>
        <taxon>Methanobacteriota</taxon>
        <taxon>Stenosarchaea group</taxon>
        <taxon>Halobacteria</taxon>
        <taxon>Halobacteriales</taxon>
        <taxon>Haloferacaceae</taxon>
    </lineage>
</organism>